<evidence type="ECO:0000313" key="1">
    <source>
        <dbReference type="EMBL" id="EFV81178.1"/>
    </source>
</evidence>
<gene>
    <name evidence="1" type="ORF">HMPREF0604_00633</name>
</gene>
<proteinExistence type="predicted"/>
<organism evidence="1 2">
    <name type="scientific">Neisseria mucosa C102</name>
    <dbReference type="NCBI Taxonomy" id="435832"/>
    <lineage>
        <taxon>Bacteria</taxon>
        <taxon>Pseudomonadati</taxon>
        <taxon>Pseudomonadota</taxon>
        <taxon>Betaproteobacteria</taxon>
        <taxon>Neisseriales</taxon>
        <taxon>Neisseriaceae</taxon>
        <taxon>Neisseria</taxon>
    </lineage>
</organism>
<reference evidence="1 2" key="1">
    <citation type="submission" date="2010-12" db="EMBL/GenBank/DDBJ databases">
        <title>The Genome Sequence of Neisseria mucosa strain C102.</title>
        <authorList>
            <consortium name="The Broad Institute Genome Sequencing Platform"/>
            <person name="Earl A."/>
            <person name="Ward D."/>
            <person name="Feldgarden M."/>
            <person name="Gevers D."/>
            <person name="Sibley C.D."/>
            <person name="Field T.R."/>
            <person name="Grinwis M."/>
            <person name="Eshaghurshan C.S."/>
            <person name="Surette M."/>
            <person name="Young S.K."/>
            <person name="Zeng Q."/>
            <person name="Gargeya S."/>
            <person name="Fitzgerald M."/>
            <person name="Haas B."/>
            <person name="Abouelleil A."/>
            <person name="Alvarado L."/>
            <person name="Arachchi H.M."/>
            <person name="Berlin A."/>
            <person name="Brown A."/>
            <person name="Chapman S.B."/>
            <person name="Chen Z."/>
            <person name="Dunbar C."/>
            <person name="Freedman E."/>
            <person name="Gearin G."/>
            <person name="Gellesch M."/>
            <person name="Goldberg J."/>
            <person name="Griggs A."/>
            <person name="Gujja S."/>
            <person name="Heilman E."/>
            <person name="Heiman D."/>
            <person name="Howarth C."/>
            <person name="Larson L."/>
            <person name="Lui A."/>
            <person name="MacDonald P.J.P."/>
            <person name="Mehta T."/>
            <person name="Montmayeur A."/>
            <person name="Murphy C."/>
            <person name="Neiman D."/>
            <person name="Pearson M."/>
            <person name="Priest M."/>
            <person name="Roberts A."/>
            <person name="Saif S."/>
            <person name="Shea T."/>
            <person name="Shenoy N."/>
            <person name="Sisk P."/>
            <person name="Stolte C."/>
            <person name="Sykes S."/>
            <person name="White J."/>
            <person name="Yandava C."/>
            <person name="Nusbaum C."/>
            <person name="Birren B."/>
        </authorList>
    </citation>
    <scope>NUCLEOTIDE SEQUENCE [LARGE SCALE GENOMIC DNA]</scope>
    <source>
        <strain evidence="1 2">C102</strain>
    </source>
</reference>
<protein>
    <submittedName>
        <fullName evidence="1">Uncharacterized protein</fullName>
    </submittedName>
</protein>
<keyword evidence="2" id="KW-1185">Reference proteome</keyword>
<evidence type="ECO:0000313" key="2">
    <source>
        <dbReference type="Proteomes" id="UP000003612"/>
    </source>
</evidence>
<dbReference type="EMBL" id="ACRG01000004">
    <property type="protein sequence ID" value="EFV81178.1"/>
    <property type="molecule type" value="Genomic_DNA"/>
</dbReference>
<comment type="caution">
    <text evidence="1">The sequence shown here is derived from an EMBL/GenBank/DDBJ whole genome shotgun (WGS) entry which is preliminary data.</text>
</comment>
<name>A0ABN0CCW4_NEIMU</name>
<sequence>MVGHSWNIVSNNTFHTVQIRDRNAVFVFTQNAVGKSFDKEFICRFIDFGKRDGLVIGKSFLGI</sequence>
<dbReference type="Proteomes" id="UP000003612">
    <property type="component" value="Unassembled WGS sequence"/>
</dbReference>
<accession>A0ABN0CCW4</accession>